<dbReference type="EMBL" id="VUOE01000002">
    <property type="protein sequence ID" value="KAA2216557.1"/>
    <property type="molecule type" value="Genomic_DNA"/>
</dbReference>
<dbReference type="AlphaFoldDB" id="A0A5B2TPW6"/>
<sequence length="1215" mass="135753">MKAFNQSHFQIGKPLNGILKRSHSSIIWVLSIYLLAHNVSLAQEEDIFKGELAKVYNEVKSPEAAAFEKYGNTEVSLYTGTPQINIPLHTLSGREFSLPLALTYDASGIKVEQMATWVGLAWNLNLGGKITRITNGLPDDYITGTYDTMFNDVATQQISQNYIDNYASFISNPTFPNDTSAQNYIQYLFDVNFNWVDAQIDYYQLSAPGLNETVILEKNPTTSGFTAKALNNPRIKIEYTTSDTPIHIATWTITNEDGTKYVFSDNELTDRRNESADQGELMGDAITEYISAWNLTQIVSKNGKDTFDITYQDEGFESLQSFASAAGSLVTEILPNTYNYPAPASPLNVTNVVSSVKQRFPYEIFLNTKKMVRLNRGTRKDVDITDKNKRLASIDIYDWQGGVIKSIEFDNNHYFNSDGLSNANIFSTGKSYYDIRLKMNGISIKGSDAIDYQNYFFEYINPDGLPPRDSFAQDYFGYYNGAGNNTTLYETVAVDNYVFGGADREPNNSYGKIGTLNKIVYPTGGYTEFGYEGHEVYSSSTNTFQDAVMAANLTTSSPTTPDLYRDDQGVLCDDKYIAPFDPRIVIKSFNVLEADDYVISLVSSNNDVEFYLVDPLNIPSPYNNYCDFVNGPSGNVIGLMPMLSSGNQTVYLTPGKYKALLLLGNLNQSPSISASVSISRQVTNQVWANRDIGGQRISSVNDFTSSGNIATKKIVSYNNDNDESTGTVNYKPILHSFRANESENGFKSQLVRYGTYAKGSEPYVTYSSVTESMVNSANEKLGETRHNFYKGSKGSTPMPSPPYENWYIPSLSVGNLSSKSIGMEGGTKELIYEEYDYYETLQRPINIKSLVTYVENDNFQKTIFFKQNNGTDNIQGTSDDFVTLEYLNTFECDPNGQNGGSLGNMCPLSDHITNYQSYGYLGYMDPKYSPYKARVSSTAGAYGGINYYKRESKFYDNSGNLIDTLVSEETTTYDNLETSPKYLPRKKVTSDSKGDQIETTYFYPHDNLVSASSNLISDNRISEVVRTEIKKNPGELDESEISTVEKNFSVFGNAIMPTEIITTKGGQSDDSRGEFEYYSGGNIKTTKKINGPITYYIWGYSSQFPIATIENFDENEATALQSQISSCVSASNSDNGTIAAENALRASLQNLRNALPEDALMTSYTYDPTIGVTSMTDTRGNTSYYEYDEFNRLKEVKDNQQKLLTDYNYHYKGQN</sequence>
<dbReference type="RefSeq" id="WP_154918697.1">
    <property type="nucleotide sequence ID" value="NZ_VUOE01000002.1"/>
</dbReference>
<name>A0A5B2TPW6_9FLAO</name>
<dbReference type="Proteomes" id="UP000323188">
    <property type="component" value="Unassembled WGS sequence"/>
</dbReference>
<proteinExistence type="predicted"/>
<protein>
    <recommendedName>
        <fullName evidence="3">RHS repeat protein</fullName>
    </recommendedName>
</protein>
<organism evidence="1 2">
    <name type="scientific">Maribacter flavus</name>
    <dbReference type="NCBI Taxonomy" id="1658664"/>
    <lineage>
        <taxon>Bacteria</taxon>
        <taxon>Pseudomonadati</taxon>
        <taxon>Bacteroidota</taxon>
        <taxon>Flavobacteriia</taxon>
        <taxon>Flavobacteriales</taxon>
        <taxon>Flavobacteriaceae</taxon>
        <taxon>Maribacter</taxon>
    </lineage>
</organism>
<accession>A0A5B2TPW6</accession>
<comment type="caution">
    <text evidence="1">The sequence shown here is derived from an EMBL/GenBank/DDBJ whole genome shotgun (WGS) entry which is preliminary data.</text>
</comment>
<evidence type="ECO:0000313" key="1">
    <source>
        <dbReference type="EMBL" id="KAA2216557.1"/>
    </source>
</evidence>
<reference evidence="1 2" key="1">
    <citation type="submission" date="2019-09" db="EMBL/GenBank/DDBJ databases">
        <authorList>
            <person name="Khan S.A."/>
            <person name="Jeon C.O."/>
            <person name="Chun B.H."/>
            <person name="Jeong S.E."/>
        </authorList>
    </citation>
    <scope>NUCLEOTIDE SEQUENCE [LARGE SCALE GENOMIC DNA]</scope>
    <source>
        <strain evidence="1 2">KCTC 42508</strain>
    </source>
</reference>
<gene>
    <name evidence="1" type="ORF">F0361_11170</name>
</gene>
<evidence type="ECO:0000313" key="2">
    <source>
        <dbReference type="Proteomes" id="UP000323188"/>
    </source>
</evidence>
<evidence type="ECO:0008006" key="3">
    <source>
        <dbReference type="Google" id="ProtNLM"/>
    </source>
</evidence>